<keyword evidence="3" id="KW-1185">Reference proteome</keyword>
<dbReference type="Proteomes" id="UP000027222">
    <property type="component" value="Unassembled WGS sequence"/>
</dbReference>
<name>A0A067S706_GALM3</name>
<evidence type="ECO:0000256" key="1">
    <source>
        <dbReference type="SAM" id="MobiDB-lite"/>
    </source>
</evidence>
<feature type="compositionally biased region" description="Basic and acidic residues" evidence="1">
    <location>
        <begin position="19"/>
        <end position="34"/>
    </location>
</feature>
<dbReference type="AlphaFoldDB" id="A0A067S706"/>
<sequence length="228" mass="24744">MSSVAVDMGLTPSPEVEVDTDRNDTLKTREEGAADTRGTGSVLVIPSASSSIEMLRDPHRERGHDGRFLDLEWVEGDAKGSLLRSGAGVRVPTPVYVLARGSNPRGMSVFREREGGVCSDLLSISPSSRPSSSSSGRGSRIDGCLGGDSNLNIDSAGDWESLESARSFVGHRRRFPQGALEGFRRRRYPERAGQAQTTALEVLSLTLWVHLSQYRGATLEDVNTSRQR</sequence>
<feature type="region of interest" description="Disordered" evidence="1">
    <location>
        <begin position="1"/>
        <end position="41"/>
    </location>
</feature>
<protein>
    <submittedName>
        <fullName evidence="2">Uncharacterized protein</fullName>
    </submittedName>
</protein>
<proteinExistence type="predicted"/>
<evidence type="ECO:0000313" key="3">
    <source>
        <dbReference type="Proteomes" id="UP000027222"/>
    </source>
</evidence>
<feature type="region of interest" description="Disordered" evidence="1">
    <location>
        <begin position="122"/>
        <end position="141"/>
    </location>
</feature>
<reference evidence="3" key="1">
    <citation type="journal article" date="2014" name="Proc. Natl. Acad. Sci. U.S.A.">
        <title>Extensive sampling of basidiomycete genomes demonstrates inadequacy of the white-rot/brown-rot paradigm for wood decay fungi.</title>
        <authorList>
            <person name="Riley R."/>
            <person name="Salamov A.A."/>
            <person name="Brown D.W."/>
            <person name="Nagy L.G."/>
            <person name="Floudas D."/>
            <person name="Held B.W."/>
            <person name="Levasseur A."/>
            <person name="Lombard V."/>
            <person name="Morin E."/>
            <person name="Otillar R."/>
            <person name="Lindquist E.A."/>
            <person name="Sun H."/>
            <person name="LaButti K.M."/>
            <person name="Schmutz J."/>
            <person name="Jabbour D."/>
            <person name="Luo H."/>
            <person name="Baker S.E."/>
            <person name="Pisabarro A.G."/>
            <person name="Walton J.D."/>
            <person name="Blanchette R.A."/>
            <person name="Henrissat B."/>
            <person name="Martin F."/>
            <person name="Cullen D."/>
            <person name="Hibbett D.S."/>
            <person name="Grigoriev I.V."/>
        </authorList>
    </citation>
    <scope>NUCLEOTIDE SEQUENCE [LARGE SCALE GENOMIC DNA]</scope>
    <source>
        <strain evidence="3">CBS 339.88</strain>
    </source>
</reference>
<dbReference type="HOGENOM" id="CLU_1214846_0_0_1"/>
<dbReference type="EMBL" id="KL142421">
    <property type="protein sequence ID" value="KDR66635.1"/>
    <property type="molecule type" value="Genomic_DNA"/>
</dbReference>
<accession>A0A067S706</accession>
<organism evidence="2 3">
    <name type="scientific">Galerina marginata (strain CBS 339.88)</name>
    <dbReference type="NCBI Taxonomy" id="685588"/>
    <lineage>
        <taxon>Eukaryota</taxon>
        <taxon>Fungi</taxon>
        <taxon>Dikarya</taxon>
        <taxon>Basidiomycota</taxon>
        <taxon>Agaricomycotina</taxon>
        <taxon>Agaricomycetes</taxon>
        <taxon>Agaricomycetidae</taxon>
        <taxon>Agaricales</taxon>
        <taxon>Agaricineae</taxon>
        <taxon>Strophariaceae</taxon>
        <taxon>Galerina</taxon>
    </lineage>
</organism>
<evidence type="ECO:0000313" key="2">
    <source>
        <dbReference type="EMBL" id="KDR66635.1"/>
    </source>
</evidence>
<gene>
    <name evidence="2" type="ORF">GALMADRAFT_147681</name>
</gene>